<keyword evidence="1" id="KW-0812">Transmembrane</keyword>
<evidence type="ECO:0000313" key="2">
    <source>
        <dbReference type="EMBL" id="MDX9679303.1"/>
    </source>
</evidence>
<organism evidence="2 3">
    <name type="scientific">Pseudomonas zeae</name>
    <dbReference type="NCBI Taxonomy" id="2745510"/>
    <lineage>
        <taxon>Bacteria</taxon>
        <taxon>Pseudomonadati</taxon>
        <taxon>Pseudomonadota</taxon>
        <taxon>Gammaproteobacteria</taxon>
        <taxon>Pseudomonadales</taxon>
        <taxon>Pseudomonadaceae</taxon>
        <taxon>Pseudomonas</taxon>
    </lineage>
</organism>
<gene>
    <name evidence="2" type="ORF">QMK45_25785</name>
</gene>
<feature type="transmembrane region" description="Helical" evidence="1">
    <location>
        <begin position="74"/>
        <end position="92"/>
    </location>
</feature>
<name>A0ABU5BRG7_9PSED</name>
<feature type="transmembrane region" description="Helical" evidence="1">
    <location>
        <begin position="98"/>
        <end position="116"/>
    </location>
</feature>
<comment type="caution">
    <text evidence="2">The sequence shown here is derived from an EMBL/GenBank/DDBJ whole genome shotgun (WGS) entry which is preliminary data.</text>
</comment>
<evidence type="ECO:0000256" key="1">
    <source>
        <dbReference type="SAM" id="Phobius"/>
    </source>
</evidence>
<keyword evidence="1" id="KW-0472">Membrane</keyword>
<keyword evidence="1" id="KW-1133">Transmembrane helix</keyword>
<protein>
    <submittedName>
        <fullName evidence="2">Uncharacterized protein</fullName>
    </submittedName>
</protein>
<feature type="transmembrane region" description="Helical" evidence="1">
    <location>
        <begin position="31"/>
        <end position="54"/>
    </location>
</feature>
<dbReference type="EMBL" id="JASFAG010000005">
    <property type="protein sequence ID" value="MDX9679303.1"/>
    <property type="molecule type" value="Genomic_DNA"/>
</dbReference>
<keyword evidence="3" id="KW-1185">Reference proteome</keyword>
<sequence>MIVSWLSGSDFVSQALDSMIIFFRLSFPVELILLSGPGQVIFVALMIMTALLLFKVITSTDYKGAPIQTKPKELIAIPLAFLLVQGLFEPDFGSFARHFSMVVPVLFVGLGLMLRANKPVQVESRILN</sequence>
<dbReference type="Proteomes" id="UP001287024">
    <property type="component" value="Unassembled WGS sequence"/>
</dbReference>
<proteinExistence type="predicted"/>
<reference evidence="2 3" key="1">
    <citation type="submission" date="2023-05" db="EMBL/GenBank/DDBJ databases">
        <title>Siderophore-mediated competition between Bacillus subtilis and Pseudomonas marginalis.</title>
        <authorList>
            <person name="Lyng M."/>
            <person name="Joergensen J.P.B."/>
            <person name="Schostag M.D."/>
            <person name="Jarmusch S.A."/>
            <person name="Aguilar D.K.C."/>
            <person name="Andrade C.N.L."/>
            <person name="Kovacs A.T."/>
        </authorList>
    </citation>
    <scope>NUCLEOTIDE SEQUENCE [LARGE SCALE GENOMIC DNA]</scope>
    <source>
        <strain evidence="2 3">P8_72</strain>
    </source>
</reference>
<evidence type="ECO:0000313" key="3">
    <source>
        <dbReference type="Proteomes" id="UP001287024"/>
    </source>
</evidence>
<accession>A0ABU5BRG7</accession>